<evidence type="ECO:0000313" key="2">
    <source>
        <dbReference type="Proteomes" id="UP000234420"/>
    </source>
</evidence>
<name>A0A2N4UXN1_9GAMM</name>
<dbReference type="RefSeq" id="WP_101767224.1">
    <property type="nucleotide sequence ID" value="NZ_BPPU01000001.1"/>
</dbReference>
<dbReference type="Proteomes" id="UP000234420">
    <property type="component" value="Unassembled WGS sequence"/>
</dbReference>
<sequence>MTNNIELMNKINTVLLLHSESLSHWERDYLSNLYQTVINHGELSDKQLDLFEKILLRRKITNIQ</sequence>
<dbReference type="AlphaFoldDB" id="A0A2N4UXN1"/>
<organism evidence="1 2">
    <name type="scientific">Photobacterium carnosum</name>
    <dbReference type="NCBI Taxonomy" id="2023717"/>
    <lineage>
        <taxon>Bacteria</taxon>
        <taxon>Pseudomonadati</taxon>
        <taxon>Pseudomonadota</taxon>
        <taxon>Gammaproteobacteria</taxon>
        <taxon>Vibrionales</taxon>
        <taxon>Vibrionaceae</taxon>
        <taxon>Photobacterium</taxon>
    </lineage>
</organism>
<dbReference type="OrthoDB" id="5827162at2"/>
<gene>
    <name evidence="1" type="ORF">CIK00_01860</name>
</gene>
<comment type="caution">
    <text evidence="1">The sequence shown here is derived from an EMBL/GenBank/DDBJ whole genome shotgun (WGS) entry which is preliminary data.</text>
</comment>
<reference evidence="1 2" key="1">
    <citation type="journal article" date="2018" name="Syst. Appl. Microbiol.">
        <title>Photobacterium carnosum sp. nov., isolated from spoiled modified atmosphere packaged poultry meat.</title>
        <authorList>
            <person name="Hilgarth M."/>
            <person name="Fuertes S."/>
            <person name="Ehrmann M."/>
            <person name="Vogel R.F."/>
        </authorList>
    </citation>
    <scope>NUCLEOTIDE SEQUENCE [LARGE SCALE GENOMIC DNA]</scope>
    <source>
        <strain evidence="1 2">TMW 2.2021</strain>
    </source>
</reference>
<keyword evidence="2" id="KW-1185">Reference proteome</keyword>
<proteinExistence type="predicted"/>
<dbReference type="GeneID" id="69963651"/>
<evidence type="ECO:0000313" key="1">
    <source>
        <dbReference type="EMBL" id="PLC59780.1"/>
    </source>
</evidence>
<protein>
    <submittedName>
        <fullName evidence="1">Uncharacterized protein</fullName>
    </submittedName>
</protein>
<dbReference type="EMBL" id="NPIB01000001">
    <property type="protein sequence ID" value="PLC59780.1"/>
    <property type="molecule type" value="Genomic_DNA"/>
</dbReference>
<accession>A0A2N4UXN1</accession>